<evidence type="ECO:0000313" key="1">
    <source>
        <dbReference type="EMBL" id="SEQ79205.1"/>
    </source>
</evidence>
<dbReference type="EMBL" id="FOGG01000001">
    <property type="protein sequence ID" value="SEQ79205.1"/>
    <property type="molecule type" value="Genomic_DNA"/>
</dbReference>
<proteinExistence type="predicted"/>
<name>A0A1H9IXU0_9SPHI</name>
<dbReference type="RefSeq" id="WP_090879783.1">
    <property type="nucleotide sequence ID" value="NZ_FOGG01000001.1"/>
</dbReference>
<dbReference type="Proteomes" id="UP000199572">
    <property type="component" value="Unassembled WGS sequence"/>
</dbReference>
<keyword evidence="2" id="KW-1185">Reference proteome</keyword>
<gene>
    <name evidence="1" type="ORF">SAMN04488023_101129</name>
</gene>
<dbReference type="AlphaFoldDB" id="A0A1H9IXU0"/>
<organism evidence="1 2">
    <name type="scientific">Pedobacter rhizosphaerae</name>
    <dbReference type="NCBI Taxonomy" id="390241"/>
    <lineage>
        <taxon>Bacteria</taxon>
        <taxon>Pseudomonadati</taxon>
        <taxon>Bacteroidota</taxon>
        <taxon>Sphingobacteriia</taxon>
        <taxon>Sphingobacteriales</taxon>
        <taxon>Sphingobacteriaceae</taxon>
        <taxon>Pedobacter</taxon>
    </lineage>
</organism>
<dbReference type="OrthoDB" id="1095195at2"/>
<dbReference type="PROSITE" id="PS51257">
    <property type="entry name" value="PROKAR_LIPOPROTEIN"/>
    <property type="match status" value="1"/>
</dbReference>
<protein>
    <submittedName>
        <fullName evidence="1">PKD-like family protein</fullName>
    </submittedName>
</protein>
<evidence type="ECO:0000313" key="2">
    <source>
        <dbReference type="Proteomes" id="UP000199572"/>
    </source>
</evidence>
<accession>A0A1H9IXU0</accession>
<dbReference type="Pfam" id="PF16407">
    <property type="entry name" value="PKD_2"/>
    <property type="match status" value="1"/>
</dbReference>
<dbReference type="InterPro" id="IPR032183">
    <property type="entry name" value="PKD-like"/>
</dbReference>
<dbReference type="STRING" id="390241.SAMN04488023_101129"/>
<sequence>MILKLYKYSIILFTGIIILSGCKKDLGNYDYNDINTLTAVINLPKDVNAIFGKVLSIKPELKFSLDPGFDESKYTFEWSYIGSNGTGGIKMFVLANTRNLEQVVSIVAGTYTAYYTVTDKASGVAYKKEFRIKVTNEINEGWMLMCDVNGQARVDMLSLNSSGGFDVVNDLLATTGSELKLAGKPVMIYNYATGLLIGPDKISFGIYLGTDQTTTKIEPNTFKWTPTMNLSYEMFGNTPAGFYADVIQQRSGGAAYMIGKESAYFYERTQNIYFSAPISYIAAEQKEFKVAPFVAGDDLIVSNAHAIFYDKTNRRFVKHVGSSSTCTTLPEPADAQKKFSFSTGMDLLYMSWVPYNGGEVFSVLKDPNGTKRFLARFNSASLVQSYYDEITATDFANAEFYAVSPALGYLIYSVGGKVYEYDMSLKTTKLVVDLGNKKISLIQFYDFKSTTKYKDSNNLMVAFYDPALPEGTNGGINTYTVPPVMGDLVLAKSFSGFGKVKSLTYRER</sequence>
<reference evidence="1 2" key="1">
    <citation type="submission" date="2016-10" db="EMBL/GenBank/DDBJ databases">
        <authorList>
            <person name="de Groot N.N."/>
        </authorList>
    </citation>
    <scope>NUCLEOTIDE SEQUENCE [LARGE SCALE GENOMIC DNA]</scope>
    <source>
        <strain evidence="1 2">DSM 18610</strain>
    </source>
</reference>